<name>A0A829HRS5_9MYCO</name>
<dbReference type="InterPro" id="IPR022398">
    <property type="entry name" value="Peptidase_S8_His-AS"/>
</dbReference>
<dbReference type="PROSITE" id="PS51892">
    <property type="entry name" value="SUBTILASE"/>
    <property type="match status" value="1"/>
</dbReference>
<evidence type="ECO:0000256" key="3">
    <source>
        <dbReference type="ARBA" id="ARBA00022801"/>
    </source>
</evidence>
<feature type="region of interest" description="Disordered" evidence="6">
    <location>
        <begin position="385"/>
        <end position="413"/>
    </location>
</feature>
<feature type="region of interest" description="Disordered" evidence="6">
    <location>
        <begin position="1"/>
        <end position="24"/>
    </location>
</feature>
<feature type="compositionally biased region" description="Polar residues" evidence="6">
    <location>
        <begin position="385"/>
        <end position="404"/>
    </location>
</feature>
<reference evidence="8 9" key="1">
    <citation type="journal article" date="2013" name="Genome Announc.">
        <title>Genome Sequence of an Epidemic Isolate of Mycobacterium abscessus subsp. bolletii from Rio de Janeiro, Brazil.</title>
        <authorList>
            <person name="Davidson R.M."/>
            <person name="Reynolds P.R."/>
            <person name="Farias-Hesson E."/>
            <person name="Duarte R.S."/>
            <person name="Jackson M."/>
            <person name="Strong M."/>
        </authorList>
    </citation>
    <scope>NUCLEOTIDE SEQUENCE [LARGE SCALE GENOMIC DNA]</scope>
    <source>
        <strain evidence="8 9">CRM-0020</strain>
    </source>
</reference>
<accession>A0A829HRS5</accession>
<evidence type="ECO:0000256" key="6">
    <source>
        <dbReference type="SAM" id="MobiDB-lite"/>
    </source>
</evidence>
<dbReference type="PANTHER" id="PTHR43806:SF11">
    <property type="entry name" value="CEREVISIN-RELATED"/>
    <property type="match status" value="1"/>
</dbReference>
<keyword evidence="2 5" id="KW-0645">Protease</keyword>
<organism evidence="8 9">
    <name type="scientific">Mycobacteroides abscessus subsp. bolletii CRM-0020</name>
    <dbReference type="NCBI Taxonomy" id="1306401"/>
    <lineage>
        <taxon>Bacteria</taxon>
        <taxon>Bacillati</taxon>
        <taxon>Actinomycetota</taxon>
        <taxon>Actinomycetes</taxon>
        <taxon>Mycobacteriales</taxon>
        <taxon>Mycobacteriaceae</taxon>
        <taxon>Mycobacteroides</taxon>
        <taxon>Mycobacteroides abscessus</taxon>
    </lineage>
</organism>
<evidence type="ECO:0000256" key="4">
    <source>
        <dbReference type="ARBA" id="ARBA00022825"/>
    </source>
</evidence>
<evidence type="ECO:0000256" key="2">
    <source>
        <dbReference type="ARBA" id="ARBA00022670"/>
    </source>
</evidence>
<evidence type="ECO:0000256" key="1">
    <source>
        <dbReference type="ARBA" id="ARBA00011073"/>
    </source>
</evidence>
<dbReference type="InterPro" id="IPR000209">
    <property type="entry name" value="Peptidase_S8/S53_dom"/>
</dbReference>
<proteinExistence type="inferred from homology"/>
<dbReference type="Pfam" id="PF00082">
    <property type="entry name" value="Peptidase_S8"/>
    <property type="match status" value="1"/>
</dbReference>
<feature type="active site" description="Charge relay system" evidence="5">
    <location>
        <position position="167"/>
    </location>
</feature>
<dbReference type="InterPro" id="IPR050131">
    <property type="entry name" value="Peptidase_S8_subtilisin-like"/>
</dbReference>
<dbReference type="Gene3D" id="3.40.50.200">
    <property type="entry name" value="Peptidase S8/S53 domain"/>
    <property type="match status" value="1"/>
</dbReference>
<evidence type="ECO:0000313" key="9">
    <source>
        <dbReference type="Proteomes" id="UP000014969"/>
    </source>
</evidence>
<dbReference type="PRINTS" id="PR00723">
    <property type="entry name" value="SUBTILISIN"/>
</dbReference>
<gene>
    <name evidence="8" type="ORF">J108_18570</name>
</gene>
<comment type="caution">
    <text evidence="8">The sequence shown here is derived from an EMBL/GenBank/DDBJ whole genome shotgun (WGS) entry which is preliminary data.</text>
</comment>
<dbReference type="PANTHER" id="PTHR43806">
    <property type="entry name" value="PEPTIDASE S8"/>
    <property type="match status" value="1"/>
</dbReference>
<dbReference type="AlphaFoldDB" id="A0A829HRS5"/>
<dbReference type="CDD" id="cd07487">
    <property type="entry name" value="Peptidases_S8_1"/>
    <property type="match status" value="1"/>
</dbReference>
<keyword evidence="3 5" id="KW-0378">Hydrolase</keyword>
<evidence type="ECO:0000259" key="7">
    <source>
        <dbReference type="Pfam" id="PF00082"/>
    </source>
</evidence>
<evidence type="ECO:0000313" key="8">
    <source>
        <dbReference type="EMBL" id="EPQ22242.1"/>
    </source>
</evidence>
<evidence type="ECO:0000256" key="5">
    <source>
        <dbReference type="PROSITE-ProRule" id="PRU01240"/>
    </source>
</evidence>
<protein>
    <submittedName>
        <fullName evidence="8">Serine peptidase</fullName>
    </submittedName>
</protein>
<sequence>MDVEQEHTMSDPAPRGPKRPSVISPMVLAPAGTTEAKALATDAADHERRLVLIELRLDGGMDPNEVRADFLRLFRRALGGVPPAPTPIAGHYVRCSLTAEEVKLLVNGGSKSGGTKSAQRALQLIYRVWPDLRVKPHLDKSVATIKADAALRTYGSGGSGIVWGVLDSGIEAGHPHFAKNGNLTGDAVSSLHKDFSLSQRPSTGPLVDMQGHGTHVAGIIAGECPDPANVVIASTQPTAEGFPQWIPRTLAPGSRLSGVAPQAGLVSLKVLNDEGTTVESVLIDALHYVRERNSYGNELRIHGVNLSLGCDWIPRYYAAGQSPLCRELDLLTDSGVVTVVSAGNMGAGTDTGGLSGGIVGPQAGVYGQLSTITDPGNAASAITVGSTHRSRPHTSGVTYDSSKGPTLDGRTKPDLVAPGERITSAAAGQMAEAFEMLTRDATGNEARYVEDSGTSMAAAHVSGAIAAFLSARNEFIGEPERVKEIFRKAAIDLGRHEFFQGSGLVNLMQALSDV</sequence>
<dbReference type="GO" id="GO:0006508">
    <property type="term" value="P:proteolysis"/>
    <property type="evidence" value="ECO:0007669"/>
    <property type="project" value="UniProtKB-KW"/>
</dbReference>
<dbReference type="InterPro" id="IPR036852">
    <property type="entry name" value="Peptidase_S8/S53_dom_sf"/>
</dbReference>
<feature type="domain" description="Peptidase S8/S53" evidence="7">
    <location>
        <begin position="158"/>
        <end position="498"/>
    </location>
</feature>
<dbReference type="PROSITE" id="PS00137">
    <property type="entry name" value="SUBTILASE_HIS"/>
    <property type="match status" value="1"/>
</dbReference>
<dbReference type="Proteomes" id="UP000014969">
    <property type="component" value="Unassembled WGS sequence"/>
</dbReference>
<feature type="active site" description="Charge relay system" evidence="5">
    <location>
        <position position="212"/>
    </location>
</feature>
<comment type="similarity">
    <text evidence="1 5">Belongs to the peptidase S8 family.</text>
</comment>
<dbReference type="GO" id="GO:0004252">
    <property type="term" value="F:serine-type endopeptidase activity"/>
    <property type="evidence" value="ECO:0007669"/>
    <property type="project" value="UniProtKB-UniRule"/>
</dbReference>
<dbReference type="InterPro" id="IPR015500">
    <property type="entry name" value="Peptidase_S8_subtilisin-rel"/>
</dbReference>
<dbReference type="EMBL" id="ATFQ01000026">
    <property type="protein sequence ID" value="EPQ22242.1"/>
    <property type="molecule type" value="Genomic_DNA"/>
</dbReference>
<dbReference type="SUPFAM" id="SSF52743">
    <property type="entry name" value="Subtilisin-like"/>
    <property type="match status" value="1"/>
</dbReference>
<keyword evidence="4 5" id="KW-0720">Serine protease</keyword>
<feature type="active site" description="Charge relay system" evidence="5">
    <location>
        <position position="455"/>
    </location>
</feature>